<protein>
    <submittedName>
        <fullName evidence="1">Uncharacterized protein</fullName>
    </submittedName>
</protein>
<name>A0A2P2R5C3_RHIMU</name>
<reference evidence="1" key="1">
    <citation type="submission" date="2018-02" db="EMBL/GenBank/DDBJ databases">
        <title>Rhizophora mucronata_Transcriptome.</title>
        <authorList>
            <person name="Meera S.P."/>
            <person name="Sreeshan A."/>
            <person name="Augustine A."/>
        </authorList>
    </citation>
    <scope>NUCLEOTIDE SEQUENCE</scope>
    <source>
        <tissue evidence="1">Leaf</tissue>
    </source>
</reference>
<dbReference type="EMBL" id="GGEC01093951">
    <property type="protein sequence ID" value="MBX74435.1"/>
    <property type="molecule type" value="Transcribed_RNA"/>
</dbReference>
<evidence type="ECO:0000313" key="1">
    <source>
        <dbReference type="EMBL" id="MBX74435.1"/>
    </source>
</evidence>
<organism evidence="1">
    <name type="scientific">Rhizophora mucronata</name>
    <name type="common">Asiatic mangrove</name>
    <dbReference type="NCBI Taxonomy" id="61149"/>
    <lineage>
        <taxon>Eukaryota</taxon>
        <taxon>Viridiplantae</taxon>
        <taxon>Streptophyta</taxon>
        <taxon>Embryophyta</taxon>
        <taxon>Tracheophyta</taxon>
        <taxon>Spermatophyta</taxon>
        <taxon>Magnoliopsida</taxon>
        <taxon>eudicotyledons</taxon>
        <taxon>Gunneridae</taxon>
        <taxon>Pentapetalae</taxon>
        <taxon>rosids</taxon>
        <taxon>fabids</taxon>
        <taxon>Malpighiales</taxon>
        <taxon>Rhizophoraceae</taxon>
        <taxon>Rhizophora</taxon>
    </lineage>
</organism>
<proteinExistence type="predicted"/>
<sequence length="23" mass="2515">MVQGNISEIVIRAGQVLVALLKY</sequence>
<dbReference type="AlphaFoldDB" id="A0A2P2R5C3"/>
<accession>A0A2P2R5C3</accession>